<dbReference type="RefSeq" id="WP_205115773.1">
    <property type="nucleotide sequence ID" value="NZ_JAFBCM010000001.1"/>
</dbReference>
<feature type="active site" description="Charge relay system" evidence="5">
    <location>
        <position position="489"/>
    </location>
</feature>
<dbReference type="InterPro" id="IPR000209">
    <property type="entry name" value="Peptidase_S8/S53_dom"/>
</dbReference>
<evidence type="ECO:0000313" key="10">
    <source>
        <dbReference type="Proteomes" id="UP001595699"/>
    </source>
</evidence>
<protein>
    <submittedName>
        <fullName evidence="9">S8 family serine peptidase</fullName>
    </submittedName>
</protein>
<dbReference type="CDD" id="cd07474">
    <property type="entry name" value="Peptidases_S8_subtilisin_Vpr-like"/>
    <property type="match status" value="1"/>
</dbReference>
<dbReference type="SUPFAM" id="SSF52743">
    <property type="entry name" value="Subtilisin-like"/>
    <property type="match status" value="1"/>
</dbReference>
<dbReference type="InterPro" id="IPR034213">
    <property type="entry name" value="S8_Vpr-like"/>
</dbReference>
<dbReference type="InterPro" id="IPR050131">
    <property type="entry name" value="Peptidase_S8_subtilisin-like"/>
</dbReference>
<evidence type="ECO:0000256" key="2">
    <source>
        <dbReference type="ARBA" id="ARBA00022670"/>
    </source>
</evidence>
<name>A0ABV7YEG8_9ACTN</name>
<dbReference type="Gene3D" id="2.130.10.10">
    <property type="entry name" value="YVTN repeat-like/Quinoprotein amine dehydrogenase"/>
    <property type="match status" value="5"/>
</dbReference>
<evidence type="ECO:0000256" key="4">
    <source>
        <dbReference type="ARBA" id="ARBA00022825"/>
    </source>
</evidence>
<dbReference type="SUPFAM" id="SSF52025">
    <property type="entry name" value="PA domain"/>
    <property type="match status" value="1"/>
</dbReference>
<dbReference type="InterPro" id="IPR015500">
    <property type="entry name" value="Peptidase_S8_subtilisin-rel"/>
</dbReference>
<dbReference type="SUPFAM" id="SSF110296">
    <property type="entry name" value="Oligoxyloglucan reducing end-specific cellobiohydrolase"/>
    <property type="match status" value="2"/>
</dbReference>
<dbReference type="PANTHER" id="PTHR43806:SF65">
    <property type="entry name" value="SERINE PROTEASE APRX"/>
    <property type="match status" value="1"/>
</dbReference>
<dbReference type="CDD" id="cd15482">
    <property type="entry name" value="Sialidase_non-viral"/>
    <property type="match status" value="1"/>
</dbReference>
<feature type="active site" description="Charge relay system" evidence="5">
    <location>
        <position position="178"/>
    </location>
</feature>
<gene>
    <name evidence="9" type="ORF">ACFOUW_22555</name>
</gene>
<sequence>MRIPALATVLVAATVLLTPSAHSSDLDTVRVLVELDGAPTLARASTNAVRAEQNAVVADASAAGVELDVTRRLTAAYNGLVASVPRAELATLRGVSGVKAVHENTTYALTLDDSVPLVRAPDVWKRPDPAGKQADGTGMTVAIIDSGIDHRHPDFGGRVVGGYDFVNDDPDPMDDNGHGTHVAGIVAANGKVRGVAPGATLVAYKAMDQYGNGELVDIIAALDLAVAPDNPHRADVVNLSLSGPGDGTDPMSVAANRAVAAGVVVVASSGNAGPGAGTVSSPASADGVLTVGASASGITVPEVAMVSPSRQDLRGVRRPYSANPSAAPVRAEVVDIGECRPEDYAGKEVAGKALLCHAYVPFAQELELATYAQERGAVAMFFFIPDSWGVPQATAAQEHAFTTGRDDGRLDSIVAMQLPGASAATLTHQLAGGSVKVELTAVDATDELADFSSRGPTPRFAAKPELVAPGVEILSTLPNGSYGRASGTSMSAPHVAGAAALVRQLHPTWSVAQVDSALAGTAHRLALDPLLAGAGRLDVLAAATARVVANVRTVSFGLADLSKARITRTSDLSLTNVSGADVPVKLSVERSGGLDASVSVEAGKSRIPRGDSLSAQLRVSLSTPSADGEVSGWVLVDVGRDGSTDLRIPYLLAVRHLQVSASPDAVPAGASTNVFVRSPVDLTAAPSLAVECPGRPVQRPVLQPAGTRTWRVNVPVGSDGVCELRTVGRTSSVTITGENAVEVAETPLPGDSGWQPVGPNAEAGFLALGANGNRLAVLPTGSTSTFVTDDLRTWREIRTMPVAGGTTVGVEPDPAHGDALYVAVNGRPADLTYQGKVLLTPDGGTTWRTLPGPDAQIDAIALDAGGAALAVADAAGVRVTTDQGTTWNQLPKNWTLLYDLHWIGADLYLGTNRGLQVIRNAATAPDGPKQLFQPPPLGWVARVAGDAQTIVVASYPSPWLYTSTDGGATFQQVLQKTGISFQDVELVGDEIYALQGGSHLWVGADRGKSWTSWGDPNRNGVEYDFTRRADGTAYVSSSGTGVFEVTAPGTYARRGVPAANVYDLAVSGSKLVAGTFRDTFRTPVPASGLEWESSGGEGTLGRQARFLGVSRTDPNVVFKVLAGGPSFAVSRSLDGGATWQELTRPTEVPTSLLVHPADPRHIYVGYWSIVGFGLVESKDGGATWRKVDHGHAFRALAGHPTNPKRLWAGDETGLYRSDDGGLSFRQLSSVPVTALSVNPRDGDQLVVGGRGLYVSRDGGRTLREAIQPGLDMWVTDLVVDPKVPSRVYAGLGAFYDSMGLLHSGRGVLRSTNGGTSWKSIAAGLDNPNVTSLAVDRDGRYLFAGTSGGSTHRLRLR</sequence>
<dbReference type="PRINTS" id="PR00723">
    <property type="entry name" value="SUBTILISIN"/>
</dbReference>
<proteinExistence type="inferred from homology"/>
<keyword evidence="10" id="KW-1185">Reference proteome</keyword>
<feature type="signal peptide" evidence="7">
    <location>
        <begin position="1"/>
        <end position="23"/>
    </location>
</feature>
<evidence type="ECO:0000259" key="8">
    <source>
        <dbReference type="Pfam" id="PF00082"/>
    </source>
</evidence>
<reference evidence="10" key="1">
    <citation type="journal article" date="2019" name="Int. J. Syst. Evol. Microbiol.">
        <title>The Global Catalogue of Microorganisms (GCM) 10K type strain sequencing project: providing services to taxonomists for standard genome sequencing and annotation.</title>
        <authorList>
            <consortium name="The Broad Institute Genomics Platform"/>
            <consortium name="The Broad Institute Genome Sequencing Center for Infectious Disease"/>
            <person name="Wu L."/>
            <person name="Ma J."/>
        </authorList>
    </citation>
    <scope>NUCLEOTIDE SEQUENCE [LARGE SCALE GENOMIC DNA]</scope>
    <source>
        <strain evidence="10">CGMCC 4.7241</strain>
    </source>
</reference>
<dbReference type="Gene3D" id="3.40.50.200">
    <property type="entry name" value="Peptidase S8/S53 domain"/>
    <property type="match status" value="2"/>
</dbReference>
<feature type="domain" description="Peptidase S8/S53" evidence="8">
    <location>
        <begin position="136"/>
        <end position="525"/>
    </location>
</feature>
<dbReference type="InterPro" id="IPR036852">
    <property type="entry name" value="Peptidase_S8/S53_dom_sf"/>
</dbReference>
<dbReference type="InterPro" id="IPR015943">
    <property type="entry name" value="WD40/YVTN_repeat-like_dom_sf"/>
</dbReference>
<dbReference type="PANTHER" id="PTHR43806">
    <property type="entry name" value="PEPTIDASE S8"/>
    <property type="match status" value="1"/>
</dbReference>
<keyword evidence="2 5" id="KW-0645">Protease</keyword>
<dbReference type="PROSITE" id="PS00136">
    <property type="entry name" value="SUBTILASE_ASP"/>
    <property type="match status" value="1"/>
</dbReference>
<keyword evidence="4 5" id="KW-0720">Serine protease</keyword>
<comment type="similarity">
    <text evidence="1 5 6">Belongs to the peptidase S8 family.</text>
</comment>
<accession>A0ABV7YEG8</accession>
<dbReference type="PROSITE" id="PS51892">
    <property type="entry name" value="SUBTILASE"/>
    <property type="match status" value="1"/>
</dbReference>
<feature type="active site" description="Charge relay system" evidence="5">
    <location>
        <position position="145"/>
    </location>
</feature>
<evidence type="ECO:0000256" key="6">
    <source>
        <dbReference type="RuleBase" id="RU003355"/>
    </source>
</evidence>
<dbReference type="EMBL" id="JBHRZH010000019">
    <property type="protein sequence ID" value="MFC3763636.1"/>
    <property type="molecule type" value="Genomic_DNA"/>
</dbReference>
<evidence type="ECO:0000256" key="5">
    <source>
        <dbReference type="PROSITE-ProRule" id="PRU01240"/>
    </source>
</evidence>
<dbReference type="InterPro" id="IPR023828">
    <property type="entry name" value="Peptidase_S8_Ser-AS"/>
</dbReference>
<evidence type="ECO:0000256" key="1">
    <source>
        <dbReference type="ARBA" id="ARBA00011073"/>
    </source>
</evidence>
<dbReference type="PROSITE" id="PS00138">
    <property type="entry name" value="SUBTILASE_SER"/>
    <property type="match status" value="1"/>
</dbReference>
<evidence type="ECO:0000256" key="7">
    <source>
        <dbReference type="SAM" id="SignalP"/>
    </source>
</evidence>
<keyword evidence="3 5" id="KW-0378">Hydrolase</keyword>
<dbReference type="Proteomes" id="UP001595699">
    <property type="component" value="Unassembled WGS sequence"/>
</dbReference>
<dbReference type="InterPro" id="IPR022398">
    <property type="entry name" value="Peptidase_S8_His-AS"/>
</dbReference>
<dbReference type="InterPro" id="IPR023827">
    <property type="entry name" value="Peptidase_S8_Asp-AS"/>
</dbReference>
<feature type="chain" id="PRO_5047381383" evidence="7">
    <location>
        <begin position="24"/>
        <end position="1356"/>
    </location>
</feature>
<dbReference type="InterPro" id="IPR046450">
    <property type="entry name" value="PA_dom_sf"/>
</dbReference>
<dbReference type="Pfam" id="PF00082">
    <property type="entry name" value="Peptidase_S8"/>
    <property type="match status" value="1"/>
</dbReference>
<organism evidence="9 10">
    <name type="scientific">Tenggerimyces flavus</name>
    <dbReference type="NCBI Taxonomy" id="1708749"/>
    <lineage>
        <taxon>Bacteria</taxon>
        <taxon>Bacillati</taxon>
        <taxon>Actinomycetota</taxon>
        <taxon>Actinomycetes</taxon>
        <taxon>Propionibacteriales</taxon>
        <taxon>Nocardioidaceae</taxon>
        <taxon>Tenggerimyces</taxon>
    </lineage>
</organism>
<evidence type="ECO:0000313" key="9">
    <source>
        <dbReference type="EMBL" id="MFC3763636.1"/>
    </source>
</evidence>
<comment type="caution">
    <text evidence="9">The sequence shown here is derived from an EMBL/GenBank/DDBJ whole genome shotgun (WGS) entry which is preliminary data.</text>
</comment>
<evidence type="ECO:0000256" key="3">
    <source>
        <dbReference type="ARBA" id="ARBA00022801"/>
    </source>
</evidence>
<keyword evidence="7" id="KW-0732">Signal</keyword>
<dbReference type="PROSITE" id="PS00137">
    <property type="entry name" value="SUBTILASE_HIS"/>
    <property type="match status" value="1"/>
</dbReference>